<gene>
    <name evidence="8" type="ORF">GCM10023331_19130</name>
</gene>
<dbReference type="PANTHER" id="PTHR30558">
    <property type="entry name" value="EXBD MEMBRANE COMPONENT OF PMF-DRIVEN MACROMOLECULE IMPORT SYSTEM"/>
    <property type="match status" value="1"/>
</dbReference>
<dbReference type="Pfam" id="PF02472">
    <property type="entry name" value="ExbD"/>
    <property type="match status" value="1"/>
</dbReference>
<evidence type="ECO:0000313" key="8">
    <source>
        <dbReference type="EMBL" id="GAA4834081.1"/>
    </source>
</evidence>
<comment type="subcellular location">
    <subcellularLocation>
        <location evidence="1">Cell membrane</location>
        <topology evidence="1">Single-pass membrane protein</topology>
    </subcellularLocation>
    <subcellularLocation>
        <location evidence="7">Cell membrane</location>
        <topology evidence="7">Single-pass type II membrane protein</topology>
    </subcellularLocation>
</comment>
<protein>
    <submittedName>
        <fullName evidence="8">Biopolymer transporter ExbD</fullName>
    </submittedName>
</protein>
<keyword evidence="5" id="KW-1133">Transmembrane helix</keyword>
<evidence type="ECO:0000256" key="1">
    <source>
        <dbReference type="ARBA" id="ARBA00004162"/>
    </source>
</evidence>
<comment type="similarity">
    <text evidence="2 7">Belongs to the ExbD/TolR family.</text>
</comment>
<keyword evidence="3" id="KW-1003">Cell membrane</keyword>
<accession>A0ABP9DAG3</accession>
<evidence type="ECO:0000256" key="6">
    <source>
        <dbReference type="ARBA" id="ARBA00023136"/>
    </source>
</evidence>
<reference evidence="9" key="1">
    <citation type="journal article" date="2019" name="Int. J. Syst. Evol. Microbiol.">
        <title>The Global Catalogue of Microorganisms (GCM) 10K type strain sequencing project: providing services to taxonomists for standard genome sequencing and annotation.</title>
        <authorList>
            <consortium name="The Broad Institute Genomics Platform"/>
            <consortium name="The Broad Institute Genome Sequencing Center for Infectious Disease"/>
            <person name="Wu L."/>
            <person name="Ma J."/>
        </authorList>
    </citation>
    <scope>NUCLEOTIDE SEQUENCE [LARGE SCALE GENOMIC DNA]</scope>
    <source>
        <strain evidence="9">JCM 18326</strain>
    </source>
</reference>
<dbReference type="PANTHER" id="PTHR30558:SF3">
    <property type="entry name" value="BIOPOLYMER TRANSPORT PROTEIN EXBD-RELATED"/>
    <property type="match status" value="1"/>
</dbReference>
<dbReference type="RefSeq" id="WP_345371288.1">
    <property type="nucleotide sequence ID" value="NZ_BAABJX010000029.1"/>
</dbReference>
<dbReference type="EMBL" id="BAABJX010000029">
    <property type="protein sequence ID" value="GAA4834081.1"/>
    <property type="molecule type" value="Genomic_DNA"/>
</dbReference>
<evidence type="ECO:0000313" key="9">
    <source>
        <dbReference type="Proteomes" id="UP001500298"/>
    </source>
</evidence>
<evidence type="ECO:0000256" key="5">
    <source>
        <dbReference type="ARBA" id="ARBA00022989"/>
    </source>
</evidence>
<keyword evidence="7" id="KW-0813">Transport</keyword>
<proteinExistence type="inferred from homology"/>
<keyword evidence="6" id="KW-0472">Membrane</keyword>
<comment type="caution">
    <text evidence="8">The sequence shown here is derived from an EMBL/GenBank/DDBJ whole genome shotgun (WGS) entry which is preliminary data.</text>
</comment>
<sequence>MGLKPDNKIDPTFNMSSMTDMIFLLLVFFMLTSGDVITPAGLKVNTPGKAKSTPSPSSKKPYEVTIKVLKGGRFRMGNDTFSEQALESKIYSRFKDKENPLLVIDVANGVTTQYMVDVISIANQIGVPVSLLAQ</sequence>
<organism evidence="8 9">
    <name type="scientific">Algivirga pacifica</name>
    <dbReference type="NCBI Taxonomy" id="1162670"/>
    <lineage>
        <taxon>Bacteria</taxon>
        <taxon>Pseudomonadati</taxon>
        <taxon>Bacteroidota</taxon>
        <taxon>Cytophagia</taxon>
        <taxon>Cytophagales</taxon>
        <taxon>Flammeovirgaceae</taxon>
        <taxon>Algivirga</taxon>
    </lineage>
</organism>
<evidence type="ECO:0000256" key="2">
    <source>
        <dbReference type="ARBA" id="ARBA00005811"/>
    </source>
</evidence>
<keyword evidence="7" id="KW-0653">Protein transport</keyword>
<dbReference type="InterPro" id="IPR003400">
    <property type="entry name" value="ExbD"/>
</dbReference>
<dbReference type="Proteomes" id="UP001500298">
    <property type="component" value="Unassembled WGS sequence"/>
</dbReference>
<name>A0ABP9DAG3_9BACT</name>
<keyword evidence="9" id="KW-1185">Reference proteome</keyword>
<evidence type="ECO:0000256" key="4">
    <source>
        <dbReference type="ARBA" id="ARBA00022692"/>
    </source>
</evidence>
<keyword evidence="4 7" id="KW-0812">Transmembrane</keyword>
<evidence type="ECO:0000256" key="7">
    <source>
        <dbReference type="RuleBase" id="RU003879"/>
    </source>
</evidence>
<evidence type="ECO:0000256" key="3">
    <source>
        <dbReference type="ARBA" id="ARBA00022475"/>
    </source>
</evidence>